<evidence type="ECO:0000256" key="1">
    <source>
        <dbReference type="SAM" id="MobiDB-lite"/>
    </source>
</evidence>
<name>A0A812XLN4_9DINO</name>
<dbReference type="EMBL" id="CAJNJA010038060">
    <property type="protein sequence ID" value="CAE7743130.1"/>
    <property type="molecule type" value="Genomic_DNA"/>
</dbReference>
<feature type="region of interest" description="Disordered" evidence="1">
    <location>
        <begin position="100"/>
        <end position="166"/>
    </location>
</feature>
<keyword evidence="3" id="KW-1185">Reference proteome</keyword>
<organism evidence="2 3">
    <name type="scientific">Symbiodinium necroappetens</name>
    <dbReference type="NCBI Taxonomy" id="1628268"/>
    <lineage>
        <taxon>Eukaryota</taxon>
        <taxon>Sar</taxon>
        <taxon>Alveolata</taxon>
        <taxon>Dinophyceae</taxon>
        <taxon>Suessiales</taxon>
        <taxon>Symbiodiniaceae</taxon>
        <taxon>Symbiodinium</taxon>
    </lineage>
</organism>
<protein>
    <submittedName>
        <fullName evidence="2">Parp12 protein</fullName>
    </submittedName>
</protein>
<feature type="non-terminal residue" evidence="2">
    <location>
        <position position="1"/>
    </location>
</feature>
<sequence>MPVAHLRLAASWLSRIQTVYRNAWALCGAAHLNNLKAFDKRVLDLALPDLADSSLRGPTTQELLTADRKIWGTTGSLVSSGWSLDEALYEVTSIRSDLSNLLQPRPRNALPSTPNKGRERPNTPTPPPPKRTRTTPFTPPKNPKGKGKGGKQGKGPANKAKSEDWPSNWVYKAHGKVLRKRYQRNLCTVGAPDASQSDSLPSPPLVAGQEIASFKRKFANRIWTSPAYKQAIPFLEPSSQPSEQESGLILQCLWARSIIAVIASLPTIVPDTEEQSQALEILCSALDLDLKSMAEISP</sequence>
<proteinExistence type="predicted"/>
<evidence type="ECO:0000313" key="3">
    <source>
        <dbReference type="Proteomes" id="UP000601435"/>
    </source>
</evidence>
<gene>
    <name evidence="2" type="primary">Parp12</name>
    <name evidence="2" type="ORF">SNEC2469_LOCUS21505</name>
</gene>
<dbReference type="Proteomes" id="UP000601435">
    <property type="component" value="Unassembled WGS sequence"/>
</dbReference>
<dbReference type="AlphaFoldDB" id="A0A812XLN4"/>
<evidence type="ECO:0000313" key="2">
    <source>
        <dbReference type="EMBL" id="CAE7743130.1"/>
    </source>
</evidence>
<comment type="caution">
    <text evidence="2">The sequence shown here is derived from an EMBL/GenBank/DDBJ whole genome shotgun (WGS) entry which is preliminary data.</text>
</comment>
<dbReference type="OrthoDB" id="10530360at2759"/>
<accession>A0A812XLN4</accession>
<reference evidence="2" key="1">
    <citation type="submission" date="2021-02" db="EMBL/GenBank/DDBJ databases">
        <authorList>
            <person name="Dougan E. K."/>
            <person name="Rhodes N."/>
            <person name="Thang M."/>
            <person name="Chan C."/>
        </authorList>
    </citation>
    <scope>NUCLEOTIDE SEQUENCE</scope>
</reference>